<evidence type="ECO:0000313" key="13">
    <source>
        <dbReference type="Proteomes" id="UP000030748"/>
    </source>
</evidence>
<comment type="subcellular location">
    <subcellularLocation>
        <location evidence="8 9">Nucleus</location>
    </subcellularLocation>
</comment>
<evidence type="ECO:0000256" key="5">
    <source>
        <dbReference type="ARBA" id="ARBA00023125"/>
    </source>
</evidence>
<keyword evidence="13" id="KW-1185">Reference proteome</keyword>
<dbReference type="GO" id="GO:0008270">
    <property type="term" value="F:zinc ion binding"/>
    <property type="evidence" value="ECO:0007669"/>
    <property type="project" value="UniProtKB-KW"/>
</dbReference>
<evidence type="ECO:0000256" key="3">
    <source>
        <dbReference type="ARBA" id="ARBA00022833"/>
    </source>
</evidence>
<sequence>MDQERPDNNNINNNNQDKFQQSVRRGKQPEVQMPAAHQHNNHQGPPPPPQLQKCPRCDSANTKFCYYNNYSLSQPRYFCKACRRYWTQGGTLRNVPVGGGCRKSKRPKPSPGETSRAQSSSVAGIPSQNLAGGFIPGGGGGGQGFRAMPPVMPLSMGNSFYTGGSFLSSLAAMHSLPAGINQRATTLNLGGGGGGNNSQYDANNMAVFRAPPPLPPQQYFQAQNEFFPSAMTMPPRPLGSWTQTFINRGGAASSSATNPSFWGGAATAGDNDNQAGGSSFNPTHWPDNHPGFDPSQ</sequence>
<evidence type="ECO:0000313" key="12">
    <source>
        <dbReference type="EMBL" id="EYU27988.1"/>
    </source>
</evidence>
<feature type="region of interest" description="Disordered" evidence="10">
    <location>
        <begin position="96"/>
        <end position="138"/>
    </location>
</feature>
<feature type="domain" description="Dof-type" evidence="11">
    <location>
        <begin position="52"/>
        <end position="106"/>
    </location>
</feature>
<evidence type="ECO:0000256" key="6">
    <source>
        <dbReference type="ARBA" id="ARBA00023163"/>
    </source>
</evidence>
<accession>A0A022QL73</accession>
<evidence type="ECO:0000256" key="10">
    <source>
        <dbReference type="SAM" id="MobiDB-lite"/>
    </source>
</evidence>
<dbReference type="InterPro" id="IPR003851">
    <property type="entry name" value="Znf_Dof"/>
</dbReference>
<feature type="compositionally biased region" description="Polar residues" evidence="10">
    <location>
        <begin position="249"/>
        <end position="260"/>
    </location>
</feature>
<dbReference type="PROSITE" id="PS50884">
    <property type="entry name" value="ZF_DOF_2"/>
    <property type="match status" value="1"/>
</dbReference>
<evidence type="ECO:0000256" key="4">
    <source>
        <dbReference type="ARBA" id="ARBA00023015"/>
    </source>
</evidence>
<dbReference type="EMBL" id="KI631456">
    <property type="protein sequence ID" value="EYU27988.1"/>
    <property type="molecule type" value="Genomic_DNA"/>
</dbReference>
<feature type="region of interest" description="Disordered" evidence="10">
    <location>
        <begin position="1"/>
        <end position="54"/>
    </location>
</feature>
<evidence type="ECO:0000256" key="1">
    <source>
        <dbReference type="ARBA" id="ARBA00022723"/>
    </source>
</evidence>
<proteinExistence type="predicted"/>
<evidence type="ECO:0000256" key="8">
    <source>
        <dbReference type="PROSITE-ProRule" id="PRU00071"/>
    </source>
</evidence>
<dbReference type="GO" id="GO:0005634">
    <property type="term" value="C:nucleus"/>
    <property type="evidence" value="ECO:0007669"/>
    <property type="project" value="UniProtKB-SubCell"/>
</dbReference>
<evidence type="ECO:0000256" key="7">
    <source>
        <dbReference type="ARBA" id="ARBA00023242"/>
    </source>
</evidence>
<dbReference type="eggNOG" id="ENOG502RXK3">
    <property type="taxonomic scope" value="Eukaryota"/>
</dbReference>
<evidence type="ECO:0000259" key="11">
    <source>
        <dbReference type="PROSITE" id="PS50884"/>
    </source>
</evidence>
<gene>
    <name evidence="12" type="ORF">MIMGU_mgv1a027100mg</name>
</gene>
<keyword evidence="5 8" id="KW-0238">DNA-binding</keyword>
<keyword evidence="1 9" id="KW-0479">Metal-binding</keyword>
<keyword evidence="7 8" id="KW-0539">Nucleus</keyword>
<keyword evidence="6 9" id="KW-0804">Transcription</keyword>
<dbReference type="PhylomeDB" id="A0A022QL73"/>
<dbReference type="AlphaFoldDB" id="A0A022QL73"/>
<feature type="compositionally biased region" description="Polar residues" evidence="10">
    <location>
        <begin position="112"/>
        <end position="130"/>
    </location>
</feature>
<dbReference type="PANTHER" id="PTHR31992">
    <property type="entry name" value="DOF ZINC FINGER PROTEIN DOF1.4-RELATED"/>
    <property type="match status" value="1"/>
</dbReference>
<dbReference type="PROSITE" id="PS01361">
    <property type="entry name" value="ZF_DOF_1"/>
    <property type="match status" value="1"/>
</dbReference>
<protein>
    <recommendedName>
        <fullName evidence="9">Dof zinc finger protein</fullName>
    </recommendedName>
</protein>
<dbReference type="InterPro" id="IPR045174">
    <property type="entry name" value="Dof"/>
</dbReference>
<dbReference type="PANTHER" id="PTHR31992:SF221">
    <property type="entry name" value="DOF ZINC FINGER PROTEIN DOF3.2-RELATED"/>
    <property type="match status" value="1"/>
</dbReference>
<feature type="compositionally biased region" description="Polar residues" evidence="10">
    <location>
        <begin position="270"/>
        <end position="282"/>
    </location>
</feature>
<comment type="function">
    <text evidence="9">Transcription factor that binds specifically to a 5'-AA[AG]G-3' consensus core sequence.</text>
</comment>
<evidence type="ECO:0000256" key="2">
    <source>
        <dbReference type="ARBA" id="ARBA00022771"/>
    </source>
</evidence>
<dbReference type="Pfam" id="PF02701">
    <property type="entry name" value="Zn_ribbon_Dof"/>
    <property type="match status" value="1"/>
</dbReference>
<dbReference type="GO" id="GO:0003677">
    <property type="term" value="F:DNA binding"/>
    <property type="evidence" value="ECO:0007669"/>
    <property type="project" value="UniProtKB-UniRule"/>
</dbReference>
<evidence type="ECO:0000256" key="9">
    <source>
        <dbReference type="RuleBase" id="RU369094"/>
    </source>
</evidence>
<reference evidence="12 13" key="1">
    <citation type="journal article" date="2013" name="Proc. Natl. Acad. Sci. U.S.A.">
        <title>Fine-scale variation in meiotic recombination in Mimulus inferred from population shotgun sequencing.</title>
        <authorList>
            <person name="Hellsten U."/>
            <person name="Wright K.M."/>
            <person name="Jenkins J."/>
            <person name="Shu S."/>
            <person name="Yuan Y."/>
            <person name="Wessler S.R."/>
            <person name="Schmutz J."/>
            <person name="Willis J.H."/>
            <person name="Rokhsar D.S."/>
        </authorList>
    </citation>
    <scope>NUCLEOTIDE SEQUENCE [LARGE SCALE GENOMIC DNA]</scope>
    <source>
        <strain evidence="13">cv. DUN x IM62</strain>
    </source>
</reference>
<keyword evidence="4 9" id="KW-0805">Transcription regulation</keyword>
<feature type="region of interest" description="Disordered" evidence="10">
    <location>
        <begin position="249"/>
        <end position="296"/>
    </location>
</feature>
<dbReference type="GO" id="GO:0003700">
    <property type="term" value="F:DNA-binding transcription factor activity"/>
    <property type="evidence" value="ECO:0007669"/>
    <property type="project" value="UniProtKB-UniRule"/>
</dbReference>
<organism evidence="12 13">
    <name type="scientific">Erythranthe guttata</name>
    <name type="common">Yellow monkey flower</name>
    <name type="synonym">Mimulus guttatus</name>
    <dbReference type="NCBI Taxonomy" id="4155"/>
    <lineage>
        <taxon>Eukaryota</taxon>
        <taxon>Viridiplantae</taxon>
        <taxon>Streptophyta</taxon>
        <taxon>Embryophyta</taxon>
        <taxon>Tracheophyta</taxon>
        <taxon>Spermatophyta</taxon>
        <taxon>Magnoliopsida</taxon>
        <taxon>eudicotyledons</taxon>
        <taxon>Gunneridae</taxon>
        <taxon>Pentapetalae</taxon>
        <taxon>asterids</taxon>
        <taxon>lamiids</taxon>
        <taxon>Lamiales</taxon>
        <taxon>Phrymaceae</taxon>
        <taxon>Erythranthe</taxon>
    </lineage>
</organism>
<keyword evidence="3 9" id="KW-0862">Zinc</keyword>
<dbReference type="STRING" id="4155.A0A022QL73"/>
<dbReference type="Proteomes" id="UP000030748">
    <property type="component" value="Unassembled WGS sequence"/>
</dbReference>
<keyword evidence="2 8" id="KW-0863">Zinc-finger</keyword>
<name>A0A022QL73_ERYGU</name>